<dbReference type="GO" id="GO:0015927">
    <property type="term" value="F:trehalase activity"/>
    <property type="evidence" value="ECO:0007669"/>
    <property type="project" value="TreeGrafter"/>
</dbReference>
<dbReference type="Pfam" id="PF00723">
    <property type="entry name" value="Glyco_hydro_15"/>
    <property type="match status" value="1"/>
</dbReference>
<name>A0A3R7J3S9_9ACTN</name>
<sequence>MPARSRTRGAGTPIGDYGLLSDRHSAALVGRTGAVDWLCFPRFDSPAVFAALLDERAGSWTIRPAGDTRVTRRYVEDSMVLRTEFTTPTGTVVLTDALATGPGEDPHRLGERAPHLLIRSVHCSRGSAELTVDFRPRPEYGLVVPLLSECEGGFRARGGPADFALTSPVPLTRAAGAAHGTVRVRAGRTLRFALQWAPSGGPDPRVWSQDDLARQLEGTVAAWQRWSRMHQTYSGPWKEQVHHSGRILQALSYQPTGAIVAAATTSLPEEPGGVRNWDYRYAWVRDAAFTMDALWVAACPDEADEFFAFMAGAAATGWTRSHLQIMYGIGGEHDLSERELPHLAGWRRSRPVRVGNDAWNQPQLDVYGELLDTAARFEDQLGSGPALRSFLTGLADTAAEAWRQPDHGIWEIRGEARHFLYSKLMCWVALDRAVRLAPLLHATGHAAAWRRTREEIRAAILDRGWNPAVGAYTQSFGSDALDASALMLPLTGFLPADDPRFLATLDAVAARLTDGRGLVRRYATAAGVTGVDGLAGQEGSFLLCTFWLAQAQAVAGRTAEARATFERAAAHANDLGLLAEQAAPDTGQPLGNFPQAFSHIGLVNAAWAIAQAEERRGTGRGGHSGVSG</sequence>
<evidence type="ECO:0000313" key="4">
    <source>
        <dbReference type="Proteomes" id="UP000028058"/>
    </source>
</evidence>
<gene>
    <name evidence="3" type="ORF">SFRA_015235</name>
</gene>
<dbReference type="PANTHER" id="PTHR31616">
    <property type="entry name" value="TREHALASE"/>
    <property type="match status" value="1"/>
</dbReference>
<dbReference type="Gene3D" id="1.50.10.10">
    <property type="match status" value="1"/>
</dbReference>
<keyword evidence="3" id="KW-0378">Hydrolase</keyword>
<comment type="caution">
    <text evidence="3">The sequence shown here is derived from an EMBL/GenBank/DDBJ whole genome shotgun (WGS) entry which is preliminary data.</text>
</comment>
<dbReference type="InterPro" id="IPR045582">
    <property type="entry name" value="Trehalase-like_N"/>
</dbReference>
<dbReference type="RefSeq" id="WP_043460546.1">
    <property type="nucleotide sequence ID" value="NZ_CP134822.1"/>
</dbReference>
<reference evidence="3 4" key="1">
    <citation type="journal article" date="2014" name="Genome Announc.">
        <title>Draft Genome Sequence of Streptomyces fradiae ATCC 19609, a Strain Highly Sensitive to Antibiotics.</title>
        <authorList>
            <person name="Bekker O.B."/>
            <person name="Klimina K.M."/>
            <person name="Vatlin A.A."/>
            <person name="Zakharevich N.V."/>
            <person name="Kasianov A.S."/>
            <person name="Danilenko V.N."/>
        </authorList>
    </citation>
    <scope>NUCLEOTIDE SEQUENCE [LARGE SCALE GENOMIC DNA]</scope>
    <source>
        <strain evidence="3 4">ATCC 19609</strain>
    </source>
</reference>
<evidence type="ECO:0000259" key="1">
    <source>
        <dbReference type="Pfam" id="PF00723"/>
    </source>
</evidence>
<dbReference type="InterPro" id="IPR011613">
    <property type="entry name" value="GH15-like"/>
</dbReference>
<dbReference type="InterPro" id="IPR012341">
    <property type="entry name" value="6hp_glycosidase-like_sf"/>
</dbReference>
<dbReference type="EMBL" id="JNAD02000006">
    <property type="protein sequence ID" value="RKM95404.1"/>
    <property type="molecule type" value="Genomic_DNA"/>
</dbReference>
<dbReference type="OrthoDB" id="3902805at2"/>
<feature type="domain" description="GH15-like" evidence="1">
    <location>
        <begin position="247"/>
        <end position="607"/>
    </location>
</feature>
<dbReference type="Proteomes" id="UP000028058">
    <property type="component" value="Unassembled WGS sequence"/>
</dbReference>
<feature type="domain" description="Trehalase-like N-terminal" evidence="2">
    <location>
        <begin position="11"/>
        <end position="168"/>
    </location>
</feature>
<dbReference type="Pfam" id="PF19291">
    <property type="entry name" value="TREH_N"/>
    <property type="match status" value="1"/>
</dbReference>
<evidence type="ECO:0000313" key="3">
    <source>
        <dbReference type="EMBL" id="RKM95404.1"/>
    </source>
</evidence>
<dbReference type="PANTHER" id="PTHR31616:SF10">
    <property type="entry name" value="TREHALASE"/>
    <property type="match status" value="1"/>
</dbReference>
<dbReference type="SUPFAM" id="SSF48208">
    <property type="entry name" value="Six-hairpin glycosidases"/>
    <property type="match status" value="1"/>
</dbReference>
<dbReference type="GO" id="GO:0005993">
    <property type="term" value="P:trehalose catabolic process"/>
    <property type="evidence" value="ECO:0007669"/>
    <property type="project" value="TreeGrafter"/>
</dbReference>
<proteinExistence type="predicted"/>
<accession>A0A3R7J3S9</accession>
<protein>
    <submittedName>
        <fullName evidence="3">Glycoside hydrolase family 15 protein</fullName>
    </submittedName>
</protein>
<dbReference type="InterPro" id="IPR008928">
    <property type="entry name" value="6-hairpin_glycosidase_sf"/>
</dbReference>
<organism evidence="3 4">
    <name type="scientific">Streptomyces xinghaiensis</name>
    <dbReference type="NCBI Taxonomy" id="1038928"/>
    <lineage>
        <taxon>Bacteria</taxon>
        <taxon>Bacillati</taxon>
        <taxon>Actinomycetota</taxon>
        <taxon>Actinomycetes</taxon>
        <taxon>Kitasatosporales</taxon>
        <taxon>Streptomycetaceae</taxon>
        <taxon>Streptomyces</taxon>
    </lineage>
</organism>
<keyword evidence="4" id="KW-1185">Reference proteome</keyword>
<dbReference type="AlphaFoldDB" id="A0A3R7J3S9"/>
<evidence type="ECO:0000259" key="2">
    <source>
        <dbReference type="Pfam" id="PF19291"/>
    </source>
</evidence>